<proteinExistence type="predicted"/>
<accession>A0A2P8QDP3</accession>
<evidence type="ECO:0000256" key="1">
    <source>
        <dbReference type="SAM" id="Phobius"/>
    </source>
</evidence>
<dbReference type="AlphaFoldDB" id="A0A2P8QDP3"/>
<protein>
    <submittedName>
        <fullName evidence="2">ABC transporter</fullName>
    </submittedName>
</protein>
<organism evidence="2 3">
    <name type="scientific">Streptomyces dioscori</name>
    <dbReference type="NCBI Taxonomy" id="2109333"/>
    <lineage>
        <taxon>Bacteria</taxon>
        <taxon>Bacillati</taxon>
        <taxon>Actinomycetota</taxon>
        <taxon>Actinomycetes</taxon>
        <taxon>Kitasatosporales</taxon>
        <taxon>Streptomycetaceae</taxon>
        <taxon>Streptomyces</taxon>
        <taxon>Streptomyces aurantiacus group</taxon>
    </lineage>
</organism>
<keyword evidence="1" id="KW-1133">Transmembrane helix</keyword>
<reference evidence="2 3" key="1">
    <citation type="submission" date="2018-03" db="EMBL/GenBank/DDBJ databases">
        <title>Streptomyces dioscori sp. nov., a novel endophytic actinobacterium isolated from bulbil of Dioscorea bulbifera L.</title>
        <authorList>
            <person name="Zhikuan W."/>
        </authorList>
    </citation>
    <scope>NUCLEOTIDE SEQUENCE [LARGE SCALE GENOMIC DNA]</scope>
    <source>
        <strain evidence="2 3">A217</strain>
    </source>
</reference>
<feature type="transmembrane region" description="Helical" evidence="1">
    <location>
        <begin position="117"/>
        <end position="138"/>
    </location>
</feature>
<gene>
    <name evidence="2" type="ORF">C6Y14_04760</name>
</gene>
<evidence type="ECO:0000313" key="2">
    <source>
        <dbReference type="EMBL" id="PSM44356.1"/>
    </source>
</evidence>
<name>A0A2P8QDP3_9ACTN</name>
<keyword evidence="1" id="KW-0472">Membrane</keyword>
<keyword evidence="3" id="KW-1185">Reference proteome</keyword>
<comment type="caution">
    <text evidence="2">The sequence shown here is derived from an EMBL/GenBank/DDBJ whole genome shotgun (WGS) entry which is preliminary data.</text>
</comment>
<feature type="transmembrane region" description="Helical" evidence="1">
    <location>
        <begin position="90"/>
        <end position="111"/>
    </location>
</feature>
<sequence length="221" mass="23466">MRRVTAMTRALLPPVWRSLPRRALAAAAAVGLLLAAVPRLQSGPPDPLVGLYSLRAAALVLALGLAFLLDDPARHITSAVPVRRPVRVALRVALVAPWAALTWTTALLLVPESSRPPAGALTLEAAATAVLALAAAALSIRRTRTTEPGAAISTWLLATGVTAALLLPPDWTLFVTPDDPHWHSTHDRWTLLLIVAAALAARSVTEPLRGRPFRRPSPEPL</sequence>
<keyword evidence="1" id="KW-0812">Transmembrane</keyword>
<dbReference type="Proteomes" id="UP000240429">
    <property type="component" value="Unassembled WGS sequence"/>
</dbReference>
<feature type="transmembrane region" description="Helical" evidence="1">
    <location>
        <begin position="150"/>
        <end position="168"/>
    </location>
</feature>
<feature type="transmembrane region" description="Helical" evidence="1">
    <location>
        <begin position="52"/>
        <end position="69"/>
    </location>
</feature>
<feature type="transmembrane region" description="Helical" evidence="1">
    <location>
        <begin position="188"/>
        <end position="205"/>
    </location>
</feature>
<dbReference type="EMBL" id="PYBJ01000002">
    <property type="protein sequence ID" value="PSM44356.1"/>
    <property type="molecule type" value="Genomic_DNA"/>
</dbReference>
<evidence type="ECO:0000313" key="3">
    <source>
        <dbReference type="Proteomes" id="UP000240429"/>
    </source>
</evidence>